<protein>
    <submittedName>
        <fullName evidence="2">Transporter</fullName>
    </submittedName>
</protein>
<dbReference type="Proteomes" id="UP001062165">
    <property type="component" value="Chromosome"/>
</dbReference>
<dbReference type="Pfam" id="PF13557">
    <property type="entry name" value="Phenol_MetA_deg"/>
    <property type="match status" value="1"/>
</dbReference>
<reference evidence="2" key="1">
    <citation type="submission" date="2022-10" db="EMBL/GenBank/DDBJ databases">
        <title>Comparative genomics and taxonomic characterization of three novel marine species of genus Reichenbachiella exhibiting antioxidant and polysaccharide degradation activities.</title>
        <authorList>
            <person name="Muhammad N."/>
            <person name="Lee Y.-J."/>
            <person name="Ko J."/>
            <person name="Kim S.-G."/>
        </authorList>
    </citation>
    <scope>NUCLEOTIDE SEQUENCE</scope>
    <source>
        <strain evidence="2">Wsw4-B4</strain>
    </source>
</reference>
<feature type="chain" id="PRO_5045465339" evidence="1">
    <location>
        <begin position="23"/>
        <end position="379"/>
    </location>
</feature>
<evidence type="ECO:0000313" key="2">
    <source>
        <dbReference type="EMBL" id="UXX80718.1"/>
    </source>
</evidence>
<name>A0ABY6D6E4_9BACT</name>
<dbReference type="EMBL" id="CP106735">
    <property type="protein sequence ID" value="UXX80718.1"/>
    <property type="molecule type" value="Genomic_DNA"/>
</dbReference>
<organism evidence="2 3">
    <name type="scientific">Reichenbachiella carrageenanivorans</name>
    <dbReference type="NCBI Taxonomy" id="2979869"/>
    <lineage>
        <taxon>Bacteria</taxon>
        <taxon>Pseudomonadati</taxon>
        <taxon>Bacteroidota</taxon>
        <taxon>Cytophagia</taxon>
        <taxon>Cytophagales</taxon>
        <taxon>Reichenbachiellaceae</taxon>
        <taxon>Reichenbachiella</taxon>
    </lineage>
</organism>
<keyword evidence="3" id="KW-1185">Reference proteome</keyword>
<sequence length="379" mass="41750">MKKSILIPSSFVLALCFTEALAQGCVAIRGFSGCSAGLSNTFGTSKGEAFISTSFRYFKSFRHFRGNHEEIERIENGTEVINKSYFLDLSLTYGITNRLYATAILPFTHHNRSSMYEHGGNPPNGLGERHETTARGLSDLRLGMGYWLIDPSKGKSFNYAIGVGIKLPTGNYDYKDTFYNQGVNKNETNYAVVDQSIQPGDGGTGITLDVQGYHVLSEKFVLSTNLFYLINPKETNGILTRSKTSEFSCPDQFAIRMGSFYNTSLHGFSMYAGGRVEGVPSTDLVGGSAGYRRPGYAISIEPGIAYSKNNIAINASIPFAVARNRVQSYQDKQISSTTGVYKNGDAAFADYLVNITLTYRIGKKHGDDMLMDFVPDWND</sequence>
<keyword evidence="1" id="KW-0732">Signal</keyword>
<dbReference type="InterPro" id="IPR025737">
    <property type="entry name" value="FApF"/>
</dbReference>
<dbReference type="RefSeq" id="WP_263052447.1">
    <property type="nucleotide sequence ID" value="NZ_CP106735.1"/>
</dbReference>
<feature type="signal peptide" evidence="1">
    <location>
        <begin position="1"/>
        <end position="22"/>
    </location>
</feature>
<gene>
    <name evidence="2" type="ORF">N7E81_06350</name>
</gene>
<evidence type="ECO:0000313" key="3">
    <source>
        <dbReference type="Proteomes" id="UP001062165"/>
    </source>
</evidence>
<accession>A0ABY6D6E4</accession>
<evidence type="ECO:0000256" key="1">
    <source>
        <dbReference type="SAM" id="SignalP"/>
    </source>
</evidence>
<proteinExistence type="predicted"/>